<organism evidence="4 6">
    <name type="scientific">Rotaria sordida</name>
    <dbReference type="NCBI Taxonomy" id="392033"/>
    <lineage>
        <taxon>Eukaryota</taxon>
        <taxon>Metazoa</taxon>
        <taxon>Spiralia</taxon>
        <taxon>Gnathifera</taxon>
        <taxon>Rotifera</taxon>
        <taxon>Eurotatoria</taxon>
        <taxon>Bdelloidea</taxon>
        <taxon>Philodinida</taxon>
        <taxon>Philodinidae</taxon>
        <taxon>Rotaria</taxon>
    </lineage>
</organism>
<feature type="domain" description="AIG1-type G" evidence="3">
    <location>
        <begin position="19"/>
        <end position="60"/>
    </location>
</feature>
<keyword evidence="2" id="KW-0547">Nucleotide-binding</keyword>
<dbReference type="Pfam" id="PF04548">
    <property type="entry name" value="AIG1"/>
    <property type="match status" value="1"/>
</dbReference>
<proteinExistence type="inferred from homology"/>
<dbReference type="AlphaFoldDB" id="A0A814HHL9"/>
<protein>
    <recommendedName>
        <fullName evidence="3">AIG1-type G domain-containing protein</fullName>
    </recommendedName>
</protein>
<dbReference type="EMBL" id="CAJOBD010009709">
    <property type="protein sequence ID" value="CAF4140352.1"/>
    <property type="molecule type" value="Genomic_DNA"/>
</dbReference>
<evidence type="ECO:0000259" key="3">
    <source>
        <dbReference type="Pfam" id="PF04548"/>
    </source>
</evidence>
<dbReference type="Gene3D" id="3.40.50.300">
    <property type="entry name" value="P-loop containing nucleotide triphosphate hydrolases"/>
    <property type="match status" value="1"/>
</dbReference>
<dbReference type="Proteomes" id="UP000663836">
    <property type="component" value="Unassembled WGS sequence"/>
</dbReference>
<name>A0A814HHL9_9BILA</name>
<dbReference type="Proteomes" id="UP000663864">
    <property type="component" value="Unassembled WGS sequence"/>
</dbReference>
<dbReference type="GO" id="GO:0005525">
    <property type="term" value="F:GTP binding"/>
    <property type="evidence" value="ECO:0007669"/>
    <property type="project" value="InterPro"/>
</dbReference>
<evidence type="ECO:0000256" key="1">
    <source>
        <dbReference type="ARBA" id="ARBA00008535"/>
    </source>
</evidence>
<evidence type="ECO:0000313" key="4">
    <source>
        <dbReference type="EMBL" id="CAF1010964.1"/>
    </source>
</evidence>
<sequence>MIQSIALHSVLSGAPDEIRLVLLGRIDAGKSSFGNTILGEEIFDAHISPNVVTKTFIDYLMCNDEPALDIRRKQAESLTL</sequence>
<dbReference type="InterPro" id="IPR027417">
    <property type="entry name" value="P-loop_NTPase"/>
</dbReference>
<dbReference type="InterPro" id="IPR006703">
    <property type="entry name" value="G_AIG1"/>
</dbReference>
<accession>A0A814HHL9</accession>
<evidence type="ECO:0000256" key="2">
    <source>
        <dbReference type="ARBA" id="ARBA00022741"/>
    </source>
</evidence>
<evidence type="ECO:0000313" key="6">
    <source>
        <dbReference type="Proteomes" id="UP000663864"/>
    </source>
</evidence>
<reference evidence="4" key="1">
    <citation type="submission" date="2021-02" db="EMBL/GenBank/DDBJ databases">
        <authorList>
            <person name="Nowell W R."/>
        </authorList>
    </citation>
    <scope>NUCLEOTIDE SEQUENCE</scope>
</reference>
<dbReference type="SUPFAM" id="SSF52540">
    <property type="entry name" value="P-loop containing nucleoside triphosphate hydrolases"/>
    <property type="match status" value="1"/>
</dbReference>
<comment type="similarity">
    <text evidence="1">Belongs to the TRAFAC class TrmE-Era-EngA-EngB-Septin-like GTPase superfamily. AIG1/Toc34/Toc159-like paraseptin GTPase family. IAN subfamily.</text>
</comment>
<dbReference type="EMBL" id="CAJNOT010000525">
    <property type="protein sequence ID" value="CAF1010964.1"/>
    <property type="molecule type" value="Genomic_DNA"/>
</dbReference>
<comment type="caution">
    <text evidence="4">The sequence shown here is derived from an EMBL/GenBank/DDBJ whole genome shotgun (WGS) entry which is preliminary data.</text>
</comment>
<gene>
    <name evidence="5" type="ORF">JBS370_LOCUS33463</name>
    <name evidence="4" type="ORF">ZHD862_LOCUS13031</name>
</gene>
<evidence type="ECO:0000313" key="5">
    <source>
        <dbReference type="EMBL" id="CAF4140352.1"/>
    </source>
</evidence>